<dbReference type="Proteomes" id="UP001155040">
    <property type="component" value="Unassembled WGS sequence"/>
</dbReference>
<evidence type="ECO:0000256" key="2">
    <source>
        <dbReference type="ARBA" id="ARBA00022592"/>
    </source>
</evidence>
<sequence length="293" mass="32196">MPTDESTDDAPTSPVSADAPTPNGRPDAPEPQGEAAAPEADAPSVRPKLRIEDLHFWYGENHALQGISMDVQPNRVTALIGPSGCGKSTLLRCLNRMNELIQGTTLEGTILADGQDIYADDTDPVMVRRRIGMVFQKPNPFPKSIYKNVAWGAEINGYTGDLDALVERSLRQAALWDEVKDQLHSSALDLSGGQQQRLCIARTLAVQPDVVLMDEPASALDPIATSKIEETITELKKDYTIVIVTHNMQQASRISDETAFLYMGRLIEMSPTDQLFTRPEKDRTEAYVTGRFG</sequence>
<protein>
    <submittedName>
        <fullName evidence="9">Phosphate transport system ATP-binding protein</fullName>
    </submittedName>
</protein>
<dbReference type="PANTHER" id="PTHR43423:SF1">
    <property type="entry name" value="ABC TRANSPORTER I FAMILY MEMBER 17"/>
    <property type="match status" value="1"/>
</dbReference>
<dbReference type="EMBL" id="JANUAE010000001">
    <property type="protein sequence ID" value="MCS3708735.1"/>
    <property type="molecule type" value="Genomic_DNA"/>
</dbReference>
<dbReference type="InterPro" id="IPR027417">
    <property type="entry name" value="P-loop_NTPase"/>
</dbReference>
<evidence type="ECO:0000259" key="6">
    <source>
        <dbReference type="PROSITE" id="PS50893"/>
    </source>
</evidence>
<feature type="region of interest" description="Disordered" evidence="5">
    <location>
        <begin position="1"/>
        <end position="45"/>
    </location>
</feature>
<dbReference type="Gene3D" id="3.40.50.300">
    <property type="entry name" value="P-loop containing nucleotide triphosphate hydrolases"/>
    <property type="match status" value="1"/>
</dbReference>
<keyword evidence="2" id="KW-0592">Phosphate transport</keyword>
<organism evidence="9 10">
    <name type="scientific">Salinibacter ruber</name>
    <dbReference type="NCBI Taxonomy" id="146919"/>
    <lineage>
        <taxon>Bacteria</taxon>
        <taxon>Pseudomonadati</taxon>
        <taxon>Rhodothermota</taxon>
        <taxon>Rhodothermia</taxon>
        <taxon>Rhodothermales</taxon>
        <taxon>Salinibacteraceae</taxon>
        <taxon>Salinibacter</taxon>
    </lineage>
</organism>
<dbReference type="AlphaFoldDB" id="A0A9X2QR02"/>
<dbReference type="GO" id="GO:0016887">
    <property type="term" value="F:ATP hydrolysis activity"/>
    <property type="evidence" value="ECO:0007669"/>
    <property type="project" value="InterPro"/>
</dbReference>
<dbReference type="PROSITE" id="PS50893">
    <property type="entry name" value="ABC_TRANSPORTER_2"/>
    <property type="match status" value="1"/>
</dbReference>
<dbReference type="EMBL" id="JANUBF010000002">
    <property type="protein sequence ID" value="MCS4035308.1"/>
    <property type="molecule type" value="Genomic_DNA"/>
</dbReference>
<feature type="compositionally biased region" description="Low complexity" evidence="5">
    <location>
        <begin position="30"/>
        <end position="43"/>
    </location>
</feature>
<dbReference type="SMART" id="SM00382">
    <property type="entry name" value="AAA"/>
    <property type="match status" value="1"/>
</dbReference>
<dbReference type="PANTHER" id="PTHR43423">
    <property type="entry name" value="ABC TRANSPORTER I FAMILY MEMBER 17"/>
    <property type="match status" value="1"/>
</dbReference>
<dbReference type="Pfam" id="PF00005">
    <property type="entry name" value="ABC_tran"/>
    <property type="match status" value="1"/>
</dbReference>
<dbReference type="NCBIfam" id="TIGR00972">
    <property type="entry name" value="3a0107s01c2"/>
    <property type="match status" value="1"/>
</dbReference>
<dbReference type="RefSeq" id="WP_103015823.1">
    <property type="nucleotide sequence ID" value="NZ_CALTRV010000003.1"/>
</dbReference>
<evidence type="ECO:0000313" key="9">
    <source>
        <dbReference type="EMBL" id="MCS4035308.1"/>
    </source>
</evidence>
<evidence type="ECO:0000313" key="8">
    <source>
        <dbReference type="EMBL" id="MCS3951709.1"/>
    </source>
</evidence>
<evidence type="ECO:0000313" key="7">
    <source>
        <dbReference type="EMBL" id="MCS3708735.1"/>
    </source>
</evidence>
<gene>
    <name evidence="7" type="ORF">GGP61_000322</name>
    <name evidence="8" type="ORF">GGP83_001661</name>
    <name evidence="9" type="ORF">GGQ01_000352</name>
</gene>
<dbReference type="InterPro" id="IPR003593">
    <property type="entry name" value="AAA+_ATPase"/>
</dbReference>
<dbReference type="GeneID" id="83729231"/>
<reference evidence="9" key="1">
    <citation type="submission" date="2022-08" db="EMBL/GenBank/DDBJ databases">
        <title>Genomic Encyclopedia of Type Strains, Phase V (KMG-V): Genome sequencing to study the core and pangenomes of soil and plant-associated prokaryotes.</title>
        <authorList>
            <person name="Whitman W."/>
        </authorList>
    </citation>
    <scope>NUCLEOTIDE SEQUENCE</scope>
    <source>
        <strain evidence="8">SP2017</strain>
        <strain evidence="9">SP3012</strain>
        <strain evidence="7">SP3049</strain>
    </source>
</reference>
<dbReference type="InterPro" id="IPR017871">
    <property type="entry name" value="ABC_transporter-like_CS"/>
</dbReference>
<dbReference type="GO" id="GO:0035435">
    <property type="term" value="P:phosphate ion transmembrane transport"/>
    <property type="evidence" value="ECO:0007669"/>
    <property type="project" value="InterPro"/>
</dbReference>
<evidence type="ECO:0000256" key="1">
    <source>
        <dbReference type="ARBA" id="ARBA00022448"/>
    </source>
</evidence>
<dbReference type="GO" id="GO:0005524">
    <property type="term" value="F:ATP binding"/>
    <property type="evidence" value="ECO:0007669"/>
    <property type="project" value="UniProtKB-KW"/>
</dbReference>
<feature type="domain" description="ABC transporter" evidence="6">
    <location>
        <begin position="49"/>
        <end position="288"/>
    </location>
</feature>
<dbReference type="InterPro" id="IPR003439">
    <property type="entry name" value="ABC_transporter-like_ATP-bd"/>
</dbReference>
<keyword evidence="3" id="KW-0547">Nucleotide-binding</keyword>
<dbReference type="GO" id="GO:0005315">
    <property type="term" value="F:phosphate transmembrane transporter activity"/>
    <property type="evidence" value="ECO:0007669"/>
    <property type="project" value="InterPro"/>
</dbReference>
<dbReference type="PROSITE" id="PS00211">
    <property type="entry name" value="ABC_TRANSPORTER_1"/>
    <property type="match status" value="1"/>
</dbReference>
<proteinExistence type="predicted"/>
<keyword evidence="4 9" id="KW-0067">ATP-binding</keyword>
<keyword evidence="1" id="KW-0813">Transport</keyword>
<dbReference type="CDD" id="cd03260">
    <property type="entry name" value="ABC_PstB_phosphate_transporter"/>
    <property type="match status" value="1"/>
</dbReference>
<evidence type="ECO:0000313" key="10">
    <source>
        <dbReference type="Proteomes" id="UP001155040"/>
    </source>
</evidence>
<comment type="caution">
    <text evidence="9">The sequence shown here is derived from an EMBL/GenBank/DDBJ whole genome shotgun (WGS) entry which is preliminary data.</text>
</comment>
<dbReference type="GO" id="GO:0016020">
    <property type="term" value="C:membrane"/>
    <property type="evidence" value="ECO:0007669"/>
    <property type="project" value="InterPro"/>
</dbReference>
<name>A0A9X2QR02_9BACT</name>
<evidence type="ECO:0000256" key="5">
    <source>
        <dbReference type="SAM" id="MobiDB-lite"/>
    </source>
</evidence>
<dbReference type="EMBL" id="JANUBB010000006">
    <property type="protein sequence ID" value="MCS3951709.1"/>
    <property type="molecule type" value="Genomic_DNA"/>
</dbReference>
<evidence type="ECO:0000256" key="3">
    <source>
        <dbReference type="ARBA" id="ARBA00022741"/>
    </source>
</evidence>
<dbReference type="Proteomes" id="UP001155010">
    <property type="component" value="Unassembled WGS sequence"/>
</dbReference>
<dbReference type="SUPFAM" id="SSF52540">
    <property type="entry name" value="P-loop containing nucleoside triphosphate hydrolases"/>
    <property type="match status" value="1"/>
</dbReference>
<dbReference type="Proteomes" id="UP001155057">
    <property type="component" value="Unassembled WGS sequence"/>
</dbReference>
<evidence type="ECO:0000256" key="4">
    <source>
        <dbReference type="ARBA" id="ARBA00022840"/>
    </source>
</evidence>
<accession>A0A9X2QR02</accession>
<dbReference type="InterPro" id="IPR005670">
    <property type="entry name" value="PstB-like"/>
</dbReference>